<reference evidence="1" key="1">
    <citation type="submission" date="2020-07" db="EMBL/GenBank/DDBJ databases">
        <title>Multicomponent nature underlies the extraordinary mechanical properties of spider dragline silk.</title>
        <authorList>
            <person name="Kono N."/>
            <person name="Nakamura H."/>
            <person name="Mori M."/>
            <person name="Yoshida Y."/>
            <person name="Ohtoshi R."/>
            <person name="Malay A.D."/>
            <person name="Moran D.A.P."/>
            <person name="Tomita M."/>
            <person name="Numata K."/>
            <person name="Arakawa K."/>
        </authorList>
    </citation>
    <scope>NUCLEOTIDE SEQUENCE</scope>
</reference>
<dbReference type="AlphaFoldDB" id="A0A8X6FKZ5"/>
<dbReference type="EMBL" id="BMAO01032629">
    <property type="protein sequence ID" value="GFQ83545.1"/>
    <property type="molecule type" value="Genomic_DNA"/>
</dbReference>
<proteinExistence type="predicted"/>
<evidence type="ECO:0000313" key="1">
    <source>
        <dbReference type="EMBL" id="GFQ83545.1"/>
    </source>
</evidence>
<evidence type="ECO:0000313" key="2">
    <source>
        <dbReference type="Proteomes" id="UP000887116"/>
    </source>
</evidence>
<organism evidence="1 2">
    <name type="scientific">Trichonephila clavata</name>
    <name type="common">Joro spider</name>
    <name type="synonym">Nephila clavata</name>
    <dbReference type="NCBI Taxonomy" id="2740835"/>
    <lineage>
        <taxon>Eukaryota</taxon>
        <taxon>Metazoa</taxon>
        <taxon>Ecdysozoa</taxon>
        <taxon>Arthropoda</taxon>
        <taxon>Chelicerata</taxon>
        <taxon>Arachnida</taxon>
        <taxon>Araneae</taxon>
        <taxon>Araneomorphae</taxon>
        <taxon>Entelegynae</taxon>
        <taxon>Araneoidea</taxon>
        <taxon>Nephilidae</taxon>
        <taxon>Trichonephila</taxon>
    </lineage>
</organism>
<gene>
    <name evidence="1" type="ORF">TNCT_128381</name>
</gene>
<name>A0A8X6FKZ5_TRICU</name>
<accession>A0A8X6FKZ5</accession>
<feature type="non-terminal residue" evidence="1">
    <location>
        <position position="1"/>
    </location>
</feature>
<dbReference type="Proteomes" id="UP000887116">
    <property type="component" value="Unassembled WGS sequence"/>
</dbReference>
<protein>
    <submittedName>
        <fullName evidence="1">Uncharacterized protein</fullName>
    </submittedName>
</protein>
<keyword evidence="2" id="KW-1185">Reference proteome</keyword>
<comment type="caution">
    <text evidence="1">The sequence shown here is derived from an EMBL/GenBank/DDBJ whole genome shotgun (WGS) entry which is preliminary data.</text>
</comment>
<sequence>YYKHEIYLRIISTLLPCSSCGFSQLL</sequence>